<keyword evidence="5" id="KW-1185">Reference proteome</keyword>
<dbReference type="Pfam" id="PF20703">
    <property type="entry name" value="nSTAND1"/>
    <property type="match status" value="1"/>
</dbReference>
<reference evidence="4" key="2">
    <citation type="submission" date="2022-09" db="EMBL/GenBank/DDBJ databases">
        <title>Biosynthetic gene clusters of Dactylosporangioum fulvum.</title>
        <authorList>
            <person name="Caradec T."/>
        </authorList>
    </citation>
    <scope>NUCLEOTIDE SEQUENCE</scope>
    <source>
        <strain evidence="4">NRRL B-16292</strain>
    </source>
</reference>
<reference evidence="4" key="1">
    <citation type="submission" date="2021-04" db="EMBL/GenBank/DDBJ databases">
        <authorList>
            <person name="Hartkoorn R.C."/>
            <person name="Beaudoing E."/>
            <person name="Hot D."/>
        </authorList>
    </citation>
    <scope>NUCLEOTIDE SEQUENCE</scope>
    <source>
        <strain evidence="4">NRRL B-16292</strain>
    </source>
</reference>
<dbReference type="InterPro" id="IPR049052">
    <property type="entry name" value="nSTAND1"/>
</dbReference>
<dbReference type="PANTHER" id="PTHR47691:SF3">
    <property type="entry name" value="HTH-TYPE TRANSCRIPTIONAL REGULATOR RV0890C-RELATED"/>
    <property type="match status" value="1"/>
</dbReference>
<accession>A0ABY5WBU2</accession>
<dbReference type="InterPro" id="IPR005158">
    <property type="entry name" value="BTAD"/>
</dbReference>
<feature type="repeat" description="TPR" evidence="1">
    <location>
        <begin position="895"/>
        <end position="928"/>
    </location>
</feature>
<dbReference type="PRINTS" id="PR00364">
    <property type="entry name" value="DISEASERSIST"/>
</dbReference>
<evidence type="ECO:0000256" key="1">
    <source>
        <dbReference type="PROSITE-ProRule" id="PRU00339"/>
    </source>
</evidence>
<protein>
    <submittedName>
        <fullName evidence="4">Tetratricopeptide repeat protein</fullName>
    </submittedName>
</protein>
<dbReference type="EMBL" id="CP073720">
    <property type="protein sequence ID" value="UWP86805.1"/>
    <property type="molecule type" value="Genomic_DNA"/>
</dbReference>
<dbReference type="PROSITE" id="PS50005">
    <property type="entry name" value="TPR"/>
    <property type="match status" value="1"/>
</dbReference>
<dbReference type="PANTHER" id="PTHR47691">
    <property type="entry name" value="REGULATOR-RELATED"/>
    <property type="match status" value="1"/>
</dbReference>
<dbReference type="InterPro" id="IPR036388">
    <property type="entry name" value="WH-like_DNA-bd_sf"/>
</dbReference>
<evidence type="ECO:0000313" key="4">
    <source>
        <dbReference type="EMBL" id="UWP86805.1"/>
    </source>
</evidence>
<dbReference type="InterPro" id="IPR019734">
    <property type="entry name" value="TPR_rpt"/>
</dbReference>
<dbReference type="Pfam" id="PF25872">
    <property type="entry name" value="HTH_77"/>
    <property type="match status" value="1"/>
</dbReference>
<dbReference type="InterPro" id="IPR011990">
    <property type="entry name" value="TPR-like_helical_dom_sf"/>
</dbReference>
<dbReference type="SMART" id="SM01043">
    <property type="entry name" value="BTAD"/>
    <property type="match status" value="1"/>
</dbReference>
<dbReference type="Gene3D" id="1.10.10.10">
    <property type="entry name" value="Winged helix-like DNA-binding domain superfamily/Winged helix DNA-binding domain"/>
    <property type="match status" value="1"/>
</dbReference>
<dbReference type="Pfam" id="PF03704">
    <property type="entry name" value="BTAD"/>
    <property type="match status" value="1"/>
</dbReference>
<proteinExistence type="predicted"/>
<feature type="domain" description="Bacterial transcriptional activator" evidence="3">
    <location>
        <begin position="837"/>
        <end position="979"/>
    </location>
</feature>
<name>A0ABY5WBU2_9ACTN</name>
<evidence type="ECO:0000256" key="2">
    <source>
        <dbReference type="SAM" id="MobiDB-lite"/>
    </source>
</evidence>
<organism evidence="4 5">
    <name type="scientific">Dactylosporangium fulvum</name>
    <dbReference type="NCBI Taxonomy" id="53359"/>
    <lineage>
        <taxon>Bacteria</taxon>
        <taxon>Bacillati</taxon>
        <taxon>Actinomycetota</taxon>
        <taxon>Actinomycetes</taxon>
        <taxon>Micromonosporales</taxon>
        <taxon>Micromonosporaceae</taxon>
        <taxon>Dactylosporangium</taxon>
    </lineage>
</organism>
<gene>
    <name evidence="4" type="ORF">Dfulv_22200</name>
</gene>
<dbReference type="Gene3D" id="1.25.40.10">
    <property type="entry name" value="Tetratricopeptide repeat domain"/>
    <property type="match status" value="2"/>
</dbReference>
<dbReference type="SUPFAM" id="SSF48452">
    <property type="entry name" value="TPR-like"/>
    <property type="match status" value="2"/>
</dbReference>
<keyword evidence="1" id="KW-0802">TPR repeat</keyword>
<dbReference type="SMART" id="SM00028">
    <property type="entry name" value="TPR"/>
    <property type="match status" value="4"/>
</dbReference>
<dbReference type="InterPro" id="IPR027417">
    <property type="entry name" value="P-loop_NTPase"/>
</dbReference>
<evidence type="ECO:0000259" key="3">
    <source>
        <dbReference type="SMART" id="SM01043"/>
    </source>
</evidence>
<sequence>MTVAVTARTMLVGRAGDVADVVRAVDEHRIVTLTGPGGSGKTSLARAVAASIEGDGTLPVRWVELAPVAGPGAVAAALAASLGIRDTAGVPLAESVVRRLRDEHVLLVLDNCEHVIAEAADLTDRLVDGCPGLRVLATSRERLRITGEWSRPVPPLPVCDPSALPPLDELADWPAIQLFVHRAVAVNPAFVLCERNARAVAAICAHLDGLPLAIELAAARVAALPIEDLADRLDVVFGLLDTGRRGGVARQRTLQSTMDWSHALLEPDEQVVLRRLAVFAGTFTLAAVEALCDDTPGILWILPSLVDKSLVQIRGSGGDVRYCMLETVRRYAARKLATAGEEQAVRDRHAALMAELAEPADRGTAVWPDQLDAARADLVAALAWCHASADRAPSADRLLRLSVALYPWWTLRGAYAEGLRWLTAALETGAGPQRLRAAGHSAAGSLAMLHCRYDLATDQLDRALPLYRELDDAAGHASVLSVLGGIARERGRYDDAERLLLECLRRREETGDTAGAAGTRNQLAFLAWLRGDPGRAAVLAAGPVAYFRGVGDPRRTAACLINAGAAALYDGDCDTATRVLTEALDLARSVRFAEGTAWALELLGRVALRADDRARAARLLAESVAAQYAVGDLWRTASGLEALAAAHRDPAFAARLLGAADVVRTTLGTPRPPVEDPDVAGLAASLRRSPFTADAWAAAAAVPLADIVASVARLSVASSSAPLVVAPVPVARTGDRLPAQVRILALGQVREYAEQRLLGPADWTYQKPRELVHYLLSHPGGSKEHVGQALWPDTGGTGLRNSFHTAVRHARRALGGAEWVRFSNGRYVFNRALPHLYDVDAFEAGLEKAAAEESAAGAVPLLEQALEHYRGDFLADLGGGQWIVARRTELRRRAEESLMRLGVLLVDGGDPGRAVHAYRRLLDLDPLVEAAHRSLMSCYAALGEPGRVQRQYTELITVLGDELGVRPAAETTALYERLNQGRPARSHRRTARSPVTRPR</sequence>
<dbReference type="Gene3D" id="3.40.50.300">
    <property type="entry name" value="P-loop containing nucleotide triphosphate hydrolases"/>
    <property type="match status" value="1"/>
</dbReference>
<dbReference type="Proteomes" id="UP001059617">
    <property type="component" value="Chromosome"/>
</dbReference>
<evidence type="ECO:0000313" key="5">
    <source>
        <dbReference type="Proteomes" id="UP001059617"/>
    </source>
</evidence>
<dbReference type="InterPro" id="IPR058852">
    <property type="entry name" value="HTH_77"/>
</dbReference>
<dbReference type="SUPFAM" id="SSF52540">
    <property type="entry name" value="P-loop containing nucleoside triphosphate hydrolases"/>
    <property type="match status" value="1"/>
</dbReference>
<feature type="region of interest" description="Disordered" evidence="2">
    <location>
        <begin position="979"/>
        <end position="999"/>
    </location>
</feature>
<dbReference type="RefSeq" id="WP_259866347.1">
    <property type="nucleotide sequence ID" value="NZ_BAAAST010000004.1"/>
</dbReference>